<dbReference type="PANTHER" id="PTHR14715">
    <property type="entry name" value="FAM124 DOMAIN-CONTAINING PROTEIN-RELATED"/>
    <property type="match status" value="1"/>
</dbReference>
<dbReference type="Proteomes" id="UP000245119">
    <property type="component" value="Linkage Group LG3"/>
</dbReference>
<dbReference type="EMBL" id="PZQS01000003">
    <property type="protein sequence ID" value="PVD33323.1"/>
    <property type="molecule type" value="Genomic_DNA"/>
</dbReference>
<feature type="region of interest" description="Disordered" evidence="2">
    <location>
        <begin position="365"/>
        <end position="385"/>
    </location>
</feature>
<dbReference type="AlphaFoldDB" id="A0A2T7PIR9"/>
<dbReference type="InterPro" id="IPR029380">
    <property type="entry name" value="FAM124"/>
</dbReference>
<proteinExistence type="inferred from homology"/>
<protein>
    <recommendedName>
        <fullName evidence="3">FAM124 domain-containing protein</fullName>
    </recommendedName>
</protein>
<organism evidence="4 5">
    <name type="scientific">Pomacea canaliculata</name>
    <name type="common">Golden apple snail</name>
    <dbReference type="NCBI Taxonomy" id="400727"/>
    <lineage>
        <taxon>Eukaryota</taxon>
        <taxon>Metazoa</taxon>
        <taxon>Spiralia</taxon>
        <taxon>Lophotrochozoa</taxon>
        <taxon>Mollusca</taxon>
        <taxon>Gastropoda</taxon>
        <taxon>Caenogastropoda</taxon>
        <taxon>Architaenioglossa</taxon>
        <taxon>Ampullarioidea</taxon>
        <taxon>Ampullariidae</taxon>
        <taxon>Pomacea</taxon>
    </lineage>
</organism>
<feature type="domain" description="FAM124" evidence="3">
    <location>
        <begin position="202"/>
        <end position="275"/>
    </location>
</feature>
<dbReference type="PANTHER" id="PTHR14715:SF6">
    <property type="entry name" value="FAM124 DOMAIN-CONTAINING PROTEIN"/>
    <property type="match status" value="1"/>
</dbReference>
<evidence type="ECO:0000259" key="3">
    <source>
        <dbReference type="Pfam" id="PF15067"/>
    </source>
</evidence>
<reference evidence="4 5" key="1">
    <citation type="submission" date="2018-04" db="EMBL/GenBank/DDBJ databases">
        <title>The genome of golden apple snail Pomacea canaliculata provides insight into stress tolerance and invasive adaptation.</title>
        <authorList>
            <person name="Liu C."/>
            <person name="Liu B."/>
            <person name="Ren Y."/>
            <person name="Zhang Y."/>
            <person name="Wang H."/>
            <person name="Li S."/>
            <person name="Jiang F."/>
            <person name="Yin L."/>
            <person name="Zhang G."/>
            <person name="Qian W."/>
            <person name="Fan W."/>
        </authorList>
    </citation>
    <scope>NUCLEOTIDE SEQUENCE [LARGE SCALE GENOMIC DNA]</scope>
    <source>
        <strain evidence="4">SZHN2017</strain>
        <tissue evidence="4">Muscle</tissue>
    </source>
</reference>
<comment type="similarity">
    <text evidence="1">Belongs to the FAM124 family.</text>
</comment>
<feature type="domain" description="FAM124" evidence="3">
    <location>
        <begin position="14"/>
        <end position="188"/>
    </location>
</feature>
<evidence type="ECO:0000256" key="1">
    <source>
        <dbReference type="ARBA" id="ARBA00006440"/>
    </source>
</evidence>
<evidence type="ECO:0000313" key="5">
    <source>
        <dbReference type="Proteomes" id="UP000245119"/>
    </source>
</evidence>
<comment type="caution">
    <text evidence="4">The sequence shown here is derived from an EMBL/GenBank/DDBJ whole genome shotgun (WGS) entry which is preliminary data.</text>
</comment>
<evidence type="ECO:0000256" key="2">
    <source>
        <dbReference type="SAM" id="MobiDB-lite"/>
    </source>
</evidence>
<feature type="compositionally biased region" description="Acidic residues" evidence="2">
    <location>
        <begin position="365"/>
        <end position="376"/>
    </location>
</feature>
<dbReference type="OMA" id="WSVCPVH"/>
<gene>
    <name evidence="4" type="ORF">C0Q70_04577</name>
</gene>
<keyword evidence="5" id="KW-1185">Reference proteome</keyword>
<dbReference type="InterPro" id="IPR046365">
    <property type="entry name" value="FAM124_dom"/>
</dbReference>
<accession>A0A2T7PIR9</accession>
<evidence type="ECO:0000313" key="4">
    <source>
        <dbReference type="EMBL" id="PVD33323.1"/>
    </source>
</evidence>
<name>A0A2T7PIR9_POMCA</name>
<dbReference type="OrthoDB" id="10023686at2759"/>
<sequence length="410" mass="45303">MATTNEKGRFSKVYLTIHVPKGRAGAMRKLLKPVLNSVDPDLHLVQVQDAESPLCRIGSRVSEDVPGYCVSPGELSVPAVSVMTFPTDDDDLERTRGQLQKFPWKLHHSVELSTSSSPNFVSAKQQFYALSRQYPLVAVCPSSRRGCCSLRFNLSVRNFGPMLEFYRLLTDSEMESSKPDFAVFSVNTAYLPFTRATDFVTSSSSSCRRKVSSRLSCHVQLALKHSPTLNPYPLTSTYLTVFVRNMAALRRVLLPGQIIETSPNSYLISDPDGNLLAVHDLEPPCPPPTDSLHPGSRVYAQCQLTQQRHAQTCPSGEASSTCRSYCESQDSGRFSDSEKGSRQLDLQVKALLKDFGCLDITDYSESSETDTDDLGLDDSGANSDSDTCRGRVRIGHLSAIHVDKHTCEYV</sequence>
<dbReference type="Pfam" id="PF15067">
    <property type="entry name" value="FAM124"/>
    <property type="match status" value="2"/>
</dbReference>